<gene>
    <name evidence="6" type="ORF">RNC47_15920</name>
</gene>
<feature type="signal peptide" evidence="5">
    <location>
        <begin position="1"/>
        <end position="33"/>
    </location>
</feature>
<dbReference type="RefSeq" id="WP_311599335.1">
    <property type="nucleotide sequence ID" value="NZ_JAVREM010000018.1"/>
</dbReference>
<organism evidence="6 7">
    <name type="scientific">Streptomyces millisiae</name>
    <dbReference type="NCBI Taxonomy" id="3075542"/>
    <lineage>
        <taxon>Bacteria</taxon>
        <taxon>Bacillati</taxon>
        <taxon>Actinomycetota</taxon>
        <taxon>Actinomycetes</taxon>
        <taxon>Kitasatosporales</taxon>
        <taxon>Streptomycetaceae</taxon>
        <taxon>Streptomyces</taxon>
    </lineage>
</organism>
<dbReference type="Pfam" id="PF01839">
    <property type="entry name" value="FG-GAP"/>
    <property type="match status" value="2"/>
</dbReference>
<dbReference type="PANTHER" id="PTHR23221">
    <property type="entry name" value="GLYCOSYLPHOSPHATIDYLINOSITOL PHOSPHOLIPASE D"/>
    <property type="match status" value="1"/>
</dbReference>
<keyword evidence="7" id="KW-1185">Reference proteome</keyword>
<dbReference type="PROSITE" id="PS51470">
    <property type="entry name" value="FG_GAP"/>
    <property type="match status" value="2"/>
</dbReference>
<keyword evidence="4" id="KW-0325">Glycoprotein</keyword>
<dbReference type="InterPro" id="IPR013519">
    <property type="entry name" value="Int_alpha_beta-p"/>
</dbReference>
<dbReference type="SMART" id="SM00191">
    <property type="entry name" value="Int_alpha"/>
    <property type="match status" value="4"/>
</dbReference>
<dbReference type="InterPro" id="IPR028994">
    <property type="entry name" value="Integrin_alpha_N"/>
</dbReference>
<dbReference type="Gene3D" id="2.130.10.130">
    <property type="entry name" value="Integrin alpha, N-terminal"/>
    <property type="match status" value="3"/>
</dbReference>
<dbReference type="PANTHER" id="PTHR23221:SF7">
    <property type="entry name" value="PHOSPHATIDYLINOSITOL-GLYCAN-SPECIFIC PHOSPHOLIPASE D"/>
    <property type="match status" value="1"/>
</dbReference>
<keyword evidence="3" id="KW-0378">Hydrolase</keyword>
<keyword evidence="2" id="KW-0677">Repeat</keyword>
<evidence type="ECO:0000256" key="4">
    <source>
        <dbReference type="ARBA" id="ARBA00023180"/>
    </source>
</evidence>
<evidence type="ECO:0000313" key="6">
    <source>
        <dbReference type="EMBL" id="MDT0319825.1"/>
    </source>
</evidence>
<keyword evidence="1 5" id="KW-0732">Signal</keyword>
<protein>
    <submittedName>
        <fullName evidence="6">FG-GAP and VCBS repeat-containing protein</fullName>
    </submittedName>
</protein>
<dbReference type="SUPFAM" id="SSF69318">
    <property type="entry name" value="Integrin alpha N-terminal domain"/>
    <property type="match status" value="1"/>
</dbReference>
<evidence type="ECO:0000256" key="2">
    <source>
        <dbReference type="ARBA" id="ARBA00022737"/>
    </source>
</evidence>
<proteinExistence type="predicted"/>
<evidence type="ECO:0000256" key="5">
    <source>
        <dbReference type="SAM" id="SignalP"/>
    </source>
</evidence>
<dbReference type="EMBL" id="JAVREM010000018">
    <property type="protein sequence ID" value="MDT0319825.1"/>
    <property type="molecule type" value="Genomic_DNA"/>
</dbReference>
<sequence length="460" mass="47162">MRRSTLRIATTLGAAAVVGGGLLPAVPVGTAQAAPARYADDFNGDGYRDYAAWAWAEETDGADAVEITYGTASGIGTRRQVIHQGSPGVPGANEADDMFGATRTGADFNRDGYADLAVAAPGEDVSGRVDQGSVTILWGSANGLTGGTNVPSQSPAAYDRFGDDLATGDFNADGRPDLAVIDGNDAYVFRGDITPSGVAGSVTRLNRDPGFFATRLVAGHVTRDTATDLVVIGVNGYEGEEGTEAWFVRGGSTLAPGTSGRLSPTQDSWWADGVIADFDQDGYGDVAFGDDAYNENRGRATVWRGGANGPVSAVRITQSTAGVSGSPEVNDQFGWSVSAGDVNGDGYPDLAIGAPGEQIGDLTDAGAVHVLRGGPSGVTGTNSQAFDRGTSGVPGARQQYDRFGTTVRLRDTNRDGRADLLVDGGSGDQAAVRLPGTTSGISTSGASYWGDWDLADGALQ</sequence>
<accession>A0ABU2LQH4</accession>
<evidence type="ECO:0000256" key="3">
    <source>
        <dbReference type="ARBA" id="ARBA00022801"/>
    </source>
</evidence>
<evidence type="ECO:0000313" key="7">
    <source>
        <dbReference type="Proteomes" id="UP001183420"/>
    </source>
</evidence>
<evidence type="ECO:0000256" key="1">
    <source>
        <dbReference type="ARBA" id="ARBA00022729"/>
    </source>
</evidence>
<reference evidence="7" key="1">
    <citation type="submission" date="2023-07" db="EMBL/GenBank/DDBJ databases">
        <title>30 novel species of actinomycetes from the DSMZ collection.</title>
        <authorList>
            <person name="Nouioui I."/>
        </authorList>
    </citation>
    <scope>NUCLEOTIDE SEQUENCE [LARGE SCALE GENOMIC DNA]</scope>
    <source>
        <strain evidence="7">DSM 44918</strain>
    </source>
</reference>
<name>A0ABU2LQH4_9ACTN</name>
<dbReference type="InterPro" id="IPR013517">
    <property type="entry name" value="FG-GAP"/>
</dbReference>
<comment type="caution">
    <text evidence="6">The sequence shown here is derived from an EMBL/GenBank/DDBJ whole genome shotgun (WGS) entry which is preliminary data.</text>
</comment>
<feature type="chain" id="PRO_5046943713" evidence="5">
    <location>
        <begin position="34"/>
        <end position="460"/>
    </location>
</feature>
<dbReference type="Proteomes" id="UP001183420">
    <property type="component" value="Unassembled WGS sequence"/>
</dbReference>